<accession>A0A132AFC4</accession>
<dbReference type="InterPro" id="IPR016024">
    <property type="entry name" value="ARM-type_fold"/>
</dbReference>
<evidence type="ECO:0000313" key="4">
    <source>
        <dbReference type="EnsemblMetazoa" id="KAF7493303.1"/>
    </source>
</evidence>
<dbReference type="OrthoDB" id="6512914at2759"/>
<dbReference type="InterPro" id="IPR002554">
    <property type="entry name" value="PP2A_B56"/>
</dbReference>
<dbReference type="PANTHER" id="PTHR10257">
    <property type="entry name" value="SERINE/THREONINE PROTEIN PHOSPHATASE 2A PP2A REGULATORY SUBUNIT B"/>
    <property type="match status" value="1"/>
</dbReference>
<evidence type="ECO:0000256" key="1">
    <source>
        <dbReference type="ARBA" id="ARBA00009745"/>
    </source>
</evidence>
<organism evidence="3 6">
    <name type="scientific">Sarcoptes scabiei</name>
    <name type="common">Itch mite</name>
    <name type="synonym">Acarus scabiei</name>
    <dbReference type="NCBI Taxonomy" id="52283"/>
    <lineage>
        <taxon>Eukaryota</taxon>
        <taxon>Metazoa</taxon>
        <taxon>Ecdysozoa</taxon>
        <taxon>Arthropoda</taxon>
        <taxon>Chelicerata</taxon>
        <taxon>Arachnida</taxon>
        <taxon>Acari</taxon>
        <taxon>Acariformes</taxon>
        <taxon>Sarcoptiformes</taxon>
        <taxon>Astigmata</taxon>
        <taxon>Psoroptidia</taxon>
        <taxon>Sarcoptoidea</taxon>
        <taxon>Sarcoptidae</taxon>
        <taxon>Sarcoptinae</taxon>
        <taxon>Sarcoptes</taxon>
    </lineage>
</organism>
<dbReference type="EMBL" id="WVUK01000056">
    <property type="protein sequence ID" value="KAF7493303.1"/>
    <property type="molecule type" value="Genomic_DNA"/>
</dbReference>
<reference evidence="5" key="2">
    <citation type="journal article" date="2020" name="PLoS Negl. Trop. Dis.">
        <title>High-quality nuclear genome for Sarcoptes scabiei-A critical resource for a neglected parasite.</title>
        <authorList>
            <person name="Korhonen P.K."/>
            <person name="Gasser R.B."/>
            <person name="Ma G."/>
            <person name="Wang T."/>
            <person name="Stroehlein A.J."/>
            <person name="Young N.D."/>
            <person name="Ang C.S."/>
            <person name="Fernando D.D."/>
            <person name="Lu H.C."/>
            <person name="Taylor S."/>
            <person name="Reynolds S.L."/>
            <person name="Mofiz E."/>
            <person name="Najaraj S.H."/>
            <person name="Gowda H."/>
            <person name="Madugundu A."/>
            <person name="Renuse S."/>
            <person name="Holt D."/>
            <person name="Pandey A."/>
            <person name="Papenfuss A.T."/>
            <person name="Fischer K."/>
        </authorList>
    </citation>
    <scope>NUCLEOTIDE SEQUENCE [LARGE SCALE GENOMIC DNA]</scope>
</reference>
<dbReference type="GO" id="GO:0000159">
    <property type="term" value="C:protein phosphatase type 2A complex"/>
    <property type="evidence" value="ECO:0007669"/>
    <property type="project" value="InterPro"/>
</dbReference>
<dbReference type="VEuPathDB" id="VectorBase:SSCA005046"/>
<dbReference type="EMBL" id="JXLN01013837">
    <property type="protein sequence ID" value="KPM09627.1"/>
    <property type="molecule type" value="Genomic_DNA"/>
</dbReference>
<dbReference type="SUPFAM" id="SSF48371">
    <property type="entry name" value="ARM repeat"/>
    <property type="match status" value="1"/>
</dbReference>
<evidence type="ECO:0000313" key="5">
    <source>
        <dbReference type="Proteomes" id="UP000070412"/>
    </source>
</evidence>
<sequence length="397" mass="47209">MDIETKNICMEIFDFTNNERLEEKLAKYKKLEILCDIFTYITDEMFNTDFIVDIIDIIEINLFRSLPPNQLQKEFINYGPGFEKINSVDDPQMIHLNLIYQLLMLVIDFLKHRKEILELLIDEVFVEKTIDLIESEDSDERDYVTKILCKFYQYLPSRRKIIDRIITNKLMEIVSNGHKIYINVENLLEILLLKLDVVHSRDQQQSSMETTKSLLISLHRLPYVYYYHIQLFSCTIKFIRKNPDHLVDLTTKILRLRPSVEKQSHSTTNCMMILVELNHILDCLIGEKKSTDSSTEKDLRIDNAFKLLSPMIFNLFIRYLRSLNTEIVKFTLKIMNDLRYQNYFESYLKANPSVCKQLIGVLENQAYRIDWDYRCHVQQVLCSMYLRTLLETTSSNR</sequence>
<dbReference type="Pfam" id="PF01603">
    <property type="entry name" value="B56"/>
    <property type="match status" value="1"/>
</dbReference>
<comment type="similarity">
    <text evidence="1">Belongs to the phosphatase 2A regulatory subunit B56 family.</text>
</comment>
<reference evidence="3 6" key="1">
    <citation type="journal article" date="2015" name="Parasit. Vectors">
        <title>Draft genome of the scabies mite.</title>
        <authorList>
            <person name="Rider S.D.Jr."/>
            <person name="Morgan M.S."/>
            <person name="Arlian L.G."/>
        </authorList>
    </citation>
    <scope>NUCLEOTIDE SEQUENCE [LARGE SCALE GENOMIC DNA]</scope>
    <source>
        <strain evidence="3">Arlian Lab</strain>
    </source>
</reference>
<dbReference type="InterPro" id="IPR011989">
    <property type="entry name" value="ARM-like"/>
</dbReference>
<protein>
    <submittedName>
        <fullName evidence="2">Serine/threonine-protein phosphatase 2A regulatory subunit psrA</fullName>
    </submittedName>
    <submittedName>
        <fullName evidence="3">Serine/threonine-protein phosphatase 2A regulatory subunit-like protein</fullName>
    </submittedName>
</protein>
<proteinExistence type="inferred from homology"/>
<dbReference type="OMA" id="RLPYLYY"/>
<gene>
    <name evidence="3" type="ORF">QR98_0081660</name>
    <name evidence="2" type="ORF">SSS_5852</name>
</gene>
<evidence type="ECO:0000313" key="2">
    <source>
        <dbReference type="EMBL" id="KAF7493303.1"/>
    </source>
</evidence>
<dbReference type="Proteomes" id="UP000616769">
    <property type="component" value="Unassembled WGS sequence"/>
</dbReference>
<reference evidence="2" key="3">
    <citation type="submission" date="2020-01" db="EMBL/GenBank/DDBJ databases">
        <authorList>
            <person name="Korhonen P.K.K."/>
            <person name="Guangxu M.G."/>
            <person name="Wang T.W."/>
            <person name="Stroehlein A.J.S."/>
            <person name="Young N.D."/>
            <person name="Ang C.-S.A."/>
            <person name="Fernando D.W.F."/>
            <person name="Lu H.L."/>
            <person name="Taylor S.T."/>
            <person name="Ehtesham M.E.M."/>
            <person name="Najaraj S.H.N."/>
            <person name="Harsha G.H.G."/>
            <person name="Madugundu A.M."/>
            <person name="Renuse S.R."/>
            <person name="Holt D.H."/>
            <person name="Pandey A.P."/>
            <person name="Papenfuss A.P."/>
            <person name="Gasser R.B.G."/>
            <person name="Fischer K.F."/>
        </authorList>
    </citation>
    <scope>NUCLEOTIDE SEQUENCE</scope>
    <source>
        <strain evidence="2">SSS_KF_BRIS2020</strain>
    </source>
</reference>
<dbReference type="GO" id="GO:0019888">
    <property type="term" value="F:protein phosphatase regulator activity"/>
    <property type="evidence" value="ECO:0007669"/>
    <property type="project" value="InterPro"/>
</dbReference>
<dbReference type="EnsemblMetazoa" id="SSS_5852s_mrna">
    <property type="protein sequence ID" value="KAF7493303.1"/>
    <property type="gene ID" value="SSS_5852"/>
</dbReference>
<dbReference type="Proteomes" id="UP000070412">
    <property type="component" value="Unassembled WGS sequence"/>
</dbReference>
<keyword evidence="5" id="KW-1185">Reference proteome</keyword>
<dbReference type="GO" id="GO:0007165">
    <property type="term" value="P:signal transduction"/>
    <property type="evidence" value="ECO:0007669"/>
    <property type="project" value="InterPro"/>
</dbReference>
<evidence type="ECO:0000313" key="6">
    <source>
        <dbReference type="Proteomes" id="UP000616769"/>
    </source>
</evidence>
<evidence type="ECO:0000313" key="3">
    <source>
        <dbReference type="EMBL" id="KPM09627.1"/>
    </source>
</evidence>
<name>A0A132AFC4_SARSC</name>
<dbReference type="PANTHER" id="PTHR10257:SF3">
    <property type="entry name" value="SERINE_THREONINE-PROTEIN PHOSPHATASE 2A 56 KDA REGULATORY SUBUNIT GAMMA ISOFORM"/>
    <property type="match status" value="1"/>
</dbReference>
<dbReference type="AlphaFoldDB" id="A0A132AFC4"/>
<dbReference type="Gene3D" id="1.25.10.10">
    <property type="entry name" value="Leucine-rich Repeat Variant"/>
    <property type="match status" value="1"/>
</dbReference>
<reference evidence="4" key="4">
    <citation type="submission" date="2022-06" db="UniProtKB">
        <authorList>
            <consortium name="EnsemblMetazoa"/>
        </authorList>
    </citation>
    <scope>IDENTIFICATION</scope>
</reference>